<gene>
    <name evidence="2" type="ORF">GCM10009107_55280</name>
</gene>
<feature type="chain" id="PRO_5047159007" evidence="1">
    <location>
        <begin position="30"/>
        <end position="565"/>
    </location>
</feature>
<evidence type="ECO:0000256" key="1">
    <source>
        <dbReference type="SAM" id="SignalP"/>
    </source>
</evidence>
<organism evidence="2 3">
    <name type="scientific">Ideonella azotifigens</name>
    <dbReference type="NCBI Taxonomy" id="513160"/>
    <lineage>
        <taxon>Bacteria</taxon>
        <taxon>Pseudomonadati</taxon>
        <taxon>Pseudomonadota</taxon>
        <taxon>Betaproteobacteria</taxon>
        <taxon>Burkholderiales</taxon>
        <taxon>Sphaerotilaceae</taxon>
        <taxon>Ideonella</taxon>
    </lineage>
</organism>
<proteinExistence type="predicted"/>
<dbReference type="Proteomes" id="UP001500279">
    <property type="component" value="Unassembled WGS sequence"/>
</dbReference>
<dbReference type="PROSITE" id="PS51257">
    <property type="entry name" value="PROKAR_LIPOPROTEIN"/>
    <property type="match status" value="1"/>
</dbReference>
<name>A0ABN1KHA8_9BURK</name>
<sequence length="565" mass="60581">MRRPDAAPLRWRLALAGWLLGAACAPGQAAPGDRAILDLQSSRRVESAALPGGAGQAVLTQLNPAVNAWLLLSLPTADGSGRVDYHLENPDPRGQQVHLDPAGRLRISREGSEEDCAIWPALAFERAARARLAYAPLCQGRLSLRNALPGHRTTLEATTEFLRDHVWGGGAIVGLVKRGLYRDAFVERERPASPAELVEPAFAVAAGAPPDARLDTLAEPRPLVAEGMGIAALGAGPAWLPGRWYAAAGLPGVFASVAQPHGMAAAGSALDGVERQALVFLVAFDLASFELGFALGTEHPRLGWSERARADQVDPKQPGPDGFADAAPLVRTGMLAPALRSRVVATFTGGFKREHAAFRYGALAGVNHGSHYGFVEQGVVFSRLQPGLSTLLVTTDGAVEMKTWAAGDEQRLAQVRHARQNGTALVDRPAGGAPRVGGLVNRWGEGNWSGSNDEQLRSLRAGACVVERGERRWLVYGYFSSATPAAMARVFLAYGCRYAMHLDMNALEHTYLALYPSLSGRRRIEHLAPGMSVLDQQSAEAVLPRFLAFPDDRDFFYLLSREAPK</sequence>
<keyword evidence="1" id="KW-0732">Signal</keyword>
<reference evidence="2 3" key="1">
    <citation type="journal article" date="2019" name="Int. J. Syst. Evol. Microbiol.">
        <title>The Global Catalogue of Microorganisms (GCM) 10K type strain sequencing project: providing services to taxonomists for standard genome sequencing and annotation.</title>
        <authorList>
            <consortium name="The Broad Institute Genomics Platform"/>
            <consortium name="The Broad Institute Genome Sequencing Center for Infectious Disease"/>
            <person name="Wu L."/>
            <person name="Ma J."/>
        </authorList>
    </citation>
    <scope>NUCLEOTIDE SEQUENCE [LARGE SCALE GENOMIC DNA]</scope>
    <source>
        <strain evidence="2 3">JCM 15503</strain>
    </source>
</reference>
<evidence type="ECO:0000313" key="2">
    <source>
        <dbReference type="EMBL" id="GAA0766868.1"/>
    </source>
</evidence>
<comment type="caution">
    <text evidence="2">The sequence shown here is derived from an EMBL/GenBank/DDBJ whole genome shotgun (WGS) entry which is preliminary data.</text>
</comment>
<feature type="signal peptide" evidence="1">
    <location>
        <begin position="1"/>
        <end position="29"/>
    </location>
</feature>
<keyword evidence="3" id="KW-1185">Reference proteome</keyword>
<dbReference type="RefSeq" id="WP_231012972.1">
    <property type="nucleotide sequence ID" value="NZ_BAAAEW010000045.1"/>
</dbReference>
<protein>
    <submittedName>
        <fullName evidence="2">Uncharacterized protein</fullName>
    </submittedName>
</protein>
<accession>A0ABN1KHA8</accession>
<evidence type="ECO:0000313" key="3">
    <source>
        <dbReference type="Proteomes" id="UP001500279"/>
    </source>
</evidence>
<dbReference type="EMBL" id="BAAAEW010000045">
    <property type="protein sequence ID" value="GAA0766868.1"/>
    <property type="molecule type" value="Genomic_DNA"/>
</dbReference>